<accession>A0A6I5ZU54</accession>
<organism evidence="1 2">
    <name type="scientific">Neomoorella glycerini</name>
    <dbReference type="NCBI Taxonomy" id="55779"/>
    <lineage>
        <taxon>Bacteria</taxon>
        <taxon>Bacillati</taxon>
        <taxon>Bacillota</taxon>
        <taxon>Clostridia</taxon>
        <taxon>Neomoorellales</taxon>
        <taxon>Neomoorellaceae</taxon>
        <taxon>Neomoorella</taxon>
    </lineage>
</organism>
<protein>
    <submittedName>
        <fullName evidence="1">Uncharacterized protein</fullName>
    </submittedName>
</protein>
<keyword evidence="2" id="KW-1185">Reference proteome</keyword>
<sequence>MKLIANILLPDWYAPSSESEKEIHQVHGLISTAQFGGLVNGYLEAAGLALAIETYPGPAYICGKGYFGHTNNHPLVNVT</sequence>
<proteinExistence type="predicted"/>
<name>A0A6I5ZU54_9FIRM</name>
<reference evidence="1 2" key="1">
    <citation type="submission" date="2019-11" db="EMBL/GenBank/DDBJ databases">
        <title>Genome sequence of Moorella glycerini DSM11254.</title>
        <authorList>
            <person name="Poehlein A."/>
            <person name="Boeer T."/>
            <person name="Daniel R."/>
        </authorList>
    </citation>
    <scope>NUCLEOTIDE SEQUENCE [LARGE SCALE GENOMIC DNA]</scope>
    <source>
        <strain evidence="1 2">DSM 11254</strain>
    </source>
</reference>
<dbReference type="EMBL" id="CP046244">
    <property type="protein sequence ID" value="QGP93209.1"/>
    <property type="molecule type" value="Genomic_DNA"/>
</dbReference>
<evidence type="ECO:0000313" key="1">
    <source>
        <dbReference type="EMBL" id="QGP93209.1"/>
    </source>
</evidence>
<dbReference type="AlphaFoldDB" id="A0A6I5ZU54"/>
<dbReference type="Proteomes" id="UP000425916">
    <property type="component" value="Chromosome"/>
</dbReference>
<evidence type="ECO:0000313" key="2">
    <source>
        <dbReference type="Proteomes" id="UP000425916"/>
    </source>
</evidence>
<gene>
    <name evidence="1" type="ORF">MGLY_26150</name>
</gene>